<evidence type="ECO:0000313" key="8">
    <source>
        <dbReference type="Proteomes" id="UP000664169"/>
    </source>
</evidence>
<feature type="compositionally biased region" description="Low complexity" evidence="4">
    <location>
        <begin position="1"/>
        <end position="10"/>
    </location>
</feature>
<feature type="compositionally biased region" description="Basic and acidic residues" evidence="4">
    <location>
        <begin position="130"/>
        <end position="142"/>
    </location>
</feature>
<feature type="compositionally biased region" description="Polar residues" evidence="4">
    <location>
        <begin position="340"/>
        <end position="350"/>
    </location>
</feature>
<evidence type="ECO:0000259" key="6">
    <source>
        <dbReference type="PROSITE" id="PS51294"/>
    </source>
</evidence>
<sequence>MDEAPASSASSRRRRKRQQRKQRLKQRKALAAAENGMVSSPQDVGEQISAEDFVRINGSNHSGKSAPVAGKRDVDAKVFQSSVKAPLDVGNCDEKAVKERSGLGPSGALSPDRNAMVMGEVDNPRLSGGLHDKLHSQRRSTDKGCASIDTSPLAILHDDAVSKSGAKEKKIKKKRRRKNERIKLGSPEPVLGSFNTLSKSLESADSAVPSDCKQEPLNKQSRTESMVHGLEASKMRRPGHDSEVNHHRDAGAMSLVAPVQLGEALTSKLPKKKKCSGKRTTVSELTQFNANSQRFKSAKIKHDQDLDAGTTESSSHVVDQAPAHQSTTLTHTSSQRSESENANIRSASTSIDDHDNDVDIKSTDQSLQEPRIESLSSRHSSSSIGDEHTQPEALSLSGDFKTHAEADTVMGLVPANDESSEEEEYYSADEEASKFRDLTSDRKSAMALDDQSQSMADLSSQNASNRKHALEDDSNGDQINKRSRTDDSGKFAERSPMGKVHHYSASSIDSPRSESPERATGKAPSTPVMKPKQQGESAVESRPKAVKLKSSSNKFKSAKYVLNSEDEEDTELSGDLQSPHHSAVKNSTDVGKEDRSATQRNPRLSTQHTGSDSNTERSRGLSVTPIAKKLVKNYILGSRKMGPFDEQEQEIVKTFEIRYRAEHDLTERQYSEMLHGNAHNDKSKQAIWTELTQELPGRDRKAVQRFCRRKKHITGIITTPFTPEDDQQLTSLIARHGVSWVKIGQEMDRTADAVRDRYRNVLKDKATRKMRNWTASEIEELKRAVGTTAAKALENVPDVEDLATLVVWSSVSQEMKGERGRAQCANKWNDLILKGEVSLAVEIKKATERMDESRERFVV</sequence>
<keyword evidence="2" id="KW-0238">DNA-binding</keyword>
<dbReference type="SMART" id="SM00717">
    <property type="entry name" value="SANT"/>
    <property type="match status" value="3"/>
</dbReference>
<feature type="domain" description="Myb-like" evidence="5">
    <location>
        <begin position="720"/>
        <end position="762"/>
    </location>
</feature>
<gene>
    <name evidence="7" type="ORF">GOMPHAMPRED_001370</name>
</gene>
<dbReference type="InterPro" id="IPR051651">
    <property type="entry name" value="DMTF1_DNA-bind_reg"/>
</dbReference>
<feature type="compositionally biased region" description="Polar residues" evidence="4">
    <location>
        <begin position="279"/>
        <end position="295"/>
    </location>
</feature>
<dbReference type="InterPro" id="IPR001005">
    <property type="entry name" value="SANT/Myb"/>
</dbReference>
<evidence type="ECO:0000313" key="7">
    <source>
        <dbReference type="EMBL" id="CAF9917761.1"/>
    </source>
</evidence>
<name>A0A8H3F403_9LECA</name>
<dbReference type="PROSITE" id="PS51294">
    <property type="entry name" value="HTH_MYB"/>
    <property type="match status" value="1"/>
</dbReference>
<dbReference type="Gene3D" id="1.10.10.60">
    <property type="entry name" value="Homeodomain-like"/>
    <property type="match status" value="1"/>
</dbReference>
<dbReference type="SUPFAM" id="SSF46689">
    <property type="entry name" value="Homeodomain-like"/>
    <property type="match status" value="1"/>
</dbReference>
<feature type="region of interest" description="Disordered" evidence="4">
    <location>
        <begin position="158"/>
        <end position="246"/>
    </location>
</feature>
<feature type="compositionally biased region" description="Low complexity" evidence="4">
    <location>
        <begin position="324"/>
        <end position="336"/>
    </location>
</feature>
<feature type="compositionally biased region" description="Basic residues" evidence="4">
    <location>
        <begin position="11"/>
        <end position="28"/>
    </location>
</feature>
<comment type="caution">
    <text evidence="7">The sequence shown here is derived from an EMBL/GenBank/DDBJ whole genome shotgun (WGS) entry which is preliminary data.</text>
</comment>
<evidence type="ECO:0000256" key="4">
    <source>
        <dbReference type="SAM" id="MobiDB-lite"/>
    </source>
</evidence>
<feature type="domain" description="Myb-like" evidence="5">
    <location>
        <begin position="765"/>
        <end position="832"/>
    </location>
</feature>
<proteinExistence type="predicted"/>
<feature type="region of interest" description="Disordered" evidence="4">
    <location>
        <begin position="566"/>
        <end position="621"/>
    </location>
</feature>
<feature type="region of interest" description="Disordered" evidence="4">
    <location>
        <begin position="1"/>
        <end position="45"/>
    </location>
</feature>
<feature type="compositionally biased region" description="Basic residues" evidence="4">
    <location>
        <begin position="169"/>
        <end position="180"/>
    </location>
</feature>
<feature type="compositionally biased region" description="Polar residues" evidence="4">
    <location>
        <begin position="450"/>
        <end position="464"/>
    </location>
</feature>
<feature type="domain" description="HTH myb-type" evidence="6">
    <location>
        <begin position="716"/>
        <end position="766"/>
    </location>
</feature>
<keyword evidence="3" id="KW-0539">Nucleus</keyword>
<feature type="compositionally biased region" description="Polar residues" evidence="4">
    <location>
        <begin position="598"/>
        <end position="613"/>
    </location>
</feature>
<feature type="compositionally biased region" description="Acidic residues" evidence="4">
    <location>
        <begin position="418"/>
        <end position="430"/>
    </location>
</feature>
<evidence type="ECO:0000256" key="1">
    <source>
        <dbReference type="ARBA" id="ARBA00004123"/>
    </source>
</evidence>
<dbReference type="CDD" id="cd00167">
    <property type="entry name" value="SANT"/>
    <property type="match status" value="1"/>
</dbReference>
<dbReference type="GO" id="GO:0003700">
    <property type="term" value="F:DNA-binding transcription factor activity"/>
    <property type="evidence" value="ECO:0007669"/>
    <property type="project" value="TreeGrafter"/>
</dbReference>
<feature type="region of interest" description="Disordered" evidence="4">
    <location>
        <begin position="265"/>
        <end position="551"/>
    </location>
</feature>
<feature type="compositionally biased region" description="Basic and acidic residues" evidence="4">
    <location>
        <begin position="431"/>
        <end position="444"/>
    </location>
</feature>
<feature type="compositionally biased region" description="Basic and acidic residues" evidence="4">
    <location>
        <begin position="231"/>
        <end position="246"/>
    </location>
</feature>
<feature type="region of interest" description="Disordered" evidence="4">
    <location>
        <begin position="96"/>
        <end position="146"/>
    </location>
</feature>
<dbReference type="AlphaFoldDB" id="A0A8H3F403"/>
<accession>A0A8H3F403</accession>
<dbReference type="PROSITE" id="PS50090">
    <property type="entry name" value="MYB_LIKE"/>
    <property type="match status" value="2"/>
</dbReference>
<dbReference type="Proteomes" id="UP000664169">
    <property type="component" value="Unassembled WGS sequence"/>
</dbReference>
<evidence type="ECO:0000256" key="2">
    <source>
        <dbReference type="ARBA" id="ARBA00023125"/>
    </source>
</evidence>
<feature type="compositionally biased region" description="Basic and acidic residues" evidence="4">
    <location>
        <begin position="158"/>
        <end position="168"/>
    </location>
</feature>
<dbReference type="GO" id="GO:0005634">
    <property type="term" value="C:nucleus"/>
    <property type="evidence" value="ECO:0007669"/>
    <property type="project" value="UniProtKB-SubCell"/>
</dbReference>
<feature type="compositionally biased region" description="Polar residues" evidence="4">
    <location>
        <begin position="575"/>
        <end position="589"/>
    </location>
</feature>
<evidence type="ECO:0000256" key="3">
    <source>
        <dbReference type="ARBA" id="ARBA00023242"/>
    </source>
</evidence>
<organism evidence="7 8">
    <name type="scientific">Gomphillus americanus</name>
    <dbReference type="NCBI Taxonomy" id="1940652"/>
    <lineage>
        <taxon>Eukaryota</taxon>
        <taxon>Fungi</taxon>
        <taxon>Dikarya</taxon>
        <taxon>Ascomycota</taxon>
        <taxon>Pezizomycotina</taxon>
        <taxon>Lecanoromycetes</taxon>
        <taxon>OSLEUM clade</taxon>
        <taxon>Ostropomycetidae</taxon>
        <taxon>Ostropales</taxon>
        <taxon>Graphidaceae</taxon>
        <taxon>Gomphilloideae</taxon>
        <taxon>Gomphillus</taxon>
    </lineage>
</organism>
<feature type="compositionally biased region" description="Basic and acidic residues" evidence="4">
    <location>
        <begin position="511"/>
        <end position="520"/>
    </location>
</feature>
<protein>
    <submittedName>
        <fullName evidence="7">Uncharacterized protein</fullName>
    </submittedName>
</protein>
<dbReference type="InterPro" id="IPR009057">
    <property type="entry name" value="Homeodomain-like_sf"/>
</dbReference>
<feature type="compositionally biased region" description="Low complexity" evidence="4">
    <location>
        <begin position="374"/>
        <end position="383"/>
    </location>
</feature>
<dbReference type="InterPro" id="IPR017930">
    <property type="entry name" value="Myb_dom"/>
</dbReference>
<feature type="compositionally biased region" description="Polar residues" evidence="4">
    <location>
        <begin position="193"/>
        <end position="203"/>
    </location>
</feature>
<dbReference type="PANTHER" id="PTHR46380">
    <property type="entry name" value="CYCLIN-D-BINDING MYB-LIKE TRANSCRIPTION FACTOR 1"/>
    <property type="match status" value="1"/>
</dbReference>
<dbReference type="OrthoDB" id="39591at2759"/>
<dbReference type="PANTHER" id="PTHR46380:SF2">
    <property type="entry name" value="CYCLIN-D-BINDING MYB-LIKE TRANSCRIPTION FACTOR 1"/>
    <property type="match status" value="1"/>
</dbReference>
<dbReference type="GO" id="GO:0000976">
    <property type="term" value="F:transcription cis-regulatory region binding"/>
    <property type="evidence" value="ECO:0007669"/>
    <property type="project" value="TreeGrafter"/>
</dbReference>
<reference evidence="7" key="1">
    <citation type="submission" date="2021-03" db="EMBL/GenBank/DDBJ databases">
        <authorList>
            <person name="Tagirdzhanova G."/>
        </authorList>
    </citation>
    <scope>NUCLEOTIDE SEQUENCE</scope>
</reference>
<dbReference type="Pfam" id="PF13921">
    <property type="entry name" value="Myb_DNA-bind_6"/>
    <property type="match status" value="1"/>
</dbReference>
<dbReference type="EMBL" id="CAJPDQ010000012">
    <property type="protein sequence ID" value="CAF9917761.1"/>
    <property type="molecule type" value="Genomic_DNA"/>
</dbReference>
<comment type="subcellular location">
    <subcellularLocation>
        <location evidence="1">Nucleus</location>
    </subcellularLocation>
</comment>
<evidence type="ECO:0000259" key="5">
    <source>
        <dbReference type="PROSITE" id="PS50090"/>
    </source>
</evidence>
<feature type="compositionally biased region" description="Basic and acidic residues" evidence="4">
    <location>
        <begin position="351"/>
        <end position="362"/>
    </location>
</feature>
<feature type="compositionally biased region" description="Basic and acidic residues" evidence="4">
    <location>
        <begin position="479"/>
        <end position="493"/>
    </location>
</feature>
<keyword evidence="8" id="KW-1185">Reference proteome</keyword>